<accession>A0AAN8RUA7</accession>
<feature type="non-terminal residue" evidence="1">
    <location>
        <position position="64"/>
    </location>
</feature>
<sequence>MSTRKIMDGPITKPQLRPPNQCYLIEYKQFNIGPYYSEITPGKCSLFSSQLTELAKAKRRNTQN</sequence>
<gene>
    <name evidence="1" type="ORF">RUM43_009301</name>
</gene>
<dbReference type="EMBL" id="JAWJWE010000038">
    <property type="protein sequence ID" value="KAK6623449.1"/>
    <property type="molecule type" value="Genomic_DNA"/>
</dbReference>
<evidence type="ECO:0000313" key="2">
    <source>
        <dbReference type="Proteomes" id="UP001372834"/>
    </source>
</evidence>
<comment type="caution">
    <text evidence="1">The sequence shown here is derived from an EMBL/GenBank/DDBJ whole genome shotgun (WGS) entry which is preliminary data.</text>
</comment>
<protein>
    <submittedName>
        <fullName evidence="1">Uncharacterized protein</fullName>
    </submittedName>
</protein>
<evidence type="ECO:0000313" key="1">
    <source>
        <dbReference type="EMBL" id="KAK6623449.1"/>
    </source>
</evidence>
<organism evidence="1 2">
    <name type="scientific">Polyplax serrata</name>
    <name type="common">Common mouse louse</name>
    <dbReference type="NCBI Taxonomy" id="468196"/>
    <lineage>
        <taxon>Eukaryota</taxon>
        <taxon>Metazoa</taxon>
        <taxon>Ecdysozoa</taxon>
        <taxon>Arthropoda</taxon>
        <taxon>Hexapoda</taxon>
        <taxon>Insecta</taxon>
        <taxon>Pterygota</taxon>
        <taxon>Neoptera</taxon>
        <taxon>Paraneoptera</taxon>
        <taxon>Psocodea</taxon>
        <taxon>Troctomorpha</taxon>
        <taxon>Phthiraptera</taxon>
        <taxon>Anoplura</taxon>
        <taxon>Polyplacidae</taxon>
        <taxon>Polyplax</taxon>
    </lineage>
</organism>
<reference evidence="1 2" key="1">
    <citation type="submission" date="2023-10" db="EMBL/GenBank/DDBJ databases">
        <title>Genomes of two closely related lineages of the louse Polyplax serrata with different host specificities.</title>
        <authorList>
            <person name="Martinu J."/>
            <person name="Tarabai H."/>
            <person name="Stefka J."/>
            <person name="Hypsa V."/>
        </authorList>
    </citation>
    <scope>NUCLEOTIDE SEQUENCE [LARGE SCALE GENOMIC DNA]</scope>
    <source>
        <strain evidence="1">HR10_N</strain>
    </source>
</reference>
<name>A0AAN8RUA7_POLSC</name>
<dbReference type="Proteomes" id="UP001372834">
    <property type="component" value="Unassembled WGS sequence"/>
</dbReference>
<dbReference type="AlphaFoldDB" id="A0AAN8RUA7"/>
<proteinExistence type="predicted"/>